<proteinExistence type="predicted"/>
<name>A0A914PMN3_9BILA</name>
<evidence type="ECO:0000313" key="4">
    <source>
        <dbReference type="WBParaSite" id="PDA_v2.g16024.t1"/>
    </source>
</evidence>
<evidence type="ECO:0000313" key="3">
    <source>
        <dbReference type="Proteomes" id="UP000887578"/>
    </source>
</evidence>
<dbReference type="Proteomes" id="UP000887578">
    <property type="component" value="Unplaced"/>
</dbReference>
<protein>
    <submittedName>
        <fullName evidence="4">Uncharacterized protein</fullName>
    </submittedName>
</protein>
<feature type="compositionally biased region" description="Polar residues" evidence="1">
    <location>
        <begin position="87"/>
        <end position="96"/>
    </location>
</feature>
<feature type="compositionally biased region" description="Basic and acidic residues" evidence="1">
    <location>
        <begin position="100"/>
        <end position="121"/>
    </location>
</feature>
<evidence type="ECO:0000256" key="2">
    <source>
        <dbReference type="SAM" id="Phobius"/>
    </source>
</evidence>
<feature type="region of interest" description="Disordered" evidence="1">
    <location>
        <begin position="1"/>
        <end position="148"/>
    </location>
</feature>
<feature type="compositionally biased region" description="Low complexity" evidence="1">
    <location>
        <begin position="43"/>
        <end position="55"/>
    </location>
</feature>
<feature type="compositionally biased region" description="Basic and acidic residues" evidence="1">
    <location>
        <begin position="70"/>
        <end position="83"/>
    </location>
</feature>
<keyword evidence="3" id="KW-1185">Reference proteome</keyword>
<sequence>MSKRSSHSNRSSIKEQKTQSGSKRGGGGSERRSNRSKRSLLASTQQISQRSQTSQNGRTQKTQQTIAPPDEDKFDKLKQEAIKARKSQITQISQTKSKAKRETGYDKTQWELTKWTDEAAKPTDAPLGLAPPAEAKASEVPGENRQEEGERGDYLLELPLVSLILNGIELLFTFLSFILSTVANGENSMKVFGVYVTSINLILCFIGAGFLSFWQWKHKDVAEEESKQKTKHYYVRGCSKKMVCFNFYKTTKVGFHISCGYM</sequence>
<keyword evidence="2" id="KW-1133">Transmembrane helix</keyword>
<organism evidence="3 4">
    <name type="scientific">Panagrolaimus davidi</name>
    <dbReference type="NCBI Taxonomy" id="227884"/>
    <lineage>
        <taxon>Eukaryota</taxon>
        <taxon>Metazoa</taxon>
        <taxon>Ecdysozoa</taxon>
        <taxon>Nematoda</taxon>
        <taxon>Chromadorea</taxon>
        <taxon>Rhabditida</taxon>
        <taxon>Tylenchina</taxon>
        <taxon>Panagrolaimomorpha</taxon>
        <taxon>Panagrolaimoidea</taxon>
        <taxon>Panagrolaimidae</taxon>
        <taxon>Panagrolaimus</taxon>
    </lineage>
</organism>
<dbReference type="WBParaSite" id="PDA_v2.g16024.t1">
    <property type="protein sequence ID" value="PDA_v2.g16024.t1"/>
    <property type="gene ID" value="PDA_v2.g16024"/>
</dbReference>
<dbReference type="AlphaFoldDB" id="A0A914PMN3"/>
<feature type="transmembrane region" description="Helical" evidence="2">
    <location>
        <begin position="154"/>
        <end position="179"/>
    </location>
</feature>
<keyword evidence="2" id="KW-0812">Transmembrane</keyword>
<accession>A0A914PMN3</accession>
<reference evidence="4" key="1">
    <citation type="submission" date="2022-11" db="UniProtKB">
        <authorList>
            <consortium name="WormBaseParasite"/>
        </authorList>
    </citation>
    <scope>IDENTIFICATION</scope>
</reference>
<evidence type="ECO:0000256" key="1">
    <source>
        <dbReference type="SAM" id="MobiDB-lite"/>
    </source>
</evidence>
<keyword evidence="2" id="KW-0472">Membrane</keyword>
<feature type="transmembrane region" description="Helical" evidence="2">
    <location>
        <begin position="191"/>
        <end position="214"/>
    </location>
</feature>
<feature type="compositionally biased region" description="Polar residues" evidence="1">
    <location>
        <begin position="56"/>
        <end position="66"/>
    </location>
</feature>